<dbReference type="Gene3D" id="3.40.50.620">
    <property type="entry name" value="HUPs"/>
    <property type="match status" value="1"/>
</dbReference>
<keyword evidence="3" id="KW-1185">Reference proteome</keyword>
<comment type="caution">
    <text evidence="2">The sequence shown here is derived from an EMBL/GenBank/DDBJ whole genome shotgun (WGS) entry which is preliminary data.</text>
</comment>
<dbReference type="RefSeq" id="WP_068334067.1">
    <property type="nucleotide sequence ID" value="NZ_JAIUZS010000003.1"/>
</dbReference>
<name>A0A0X3U0F9_9RHOB</name>
<evidence type="ECO:0000259" key="1">
    <source>
        <dbReference type="Pfam" id="PF00582"/>
    </source>
</evidence>
<dbReference type="SUPFAM" id="SSF52402">
    <property type="entry name" value="Adenine nucleotide alpha hydrolases-like"/>
    <property type="match status" value="1"/>
</dbReference>
<evidence type="ECO:0000313" key="2">
    <source>
        <dbReference type="EMBL" id="KUJ81438.1"/>
    </source>
</evidence>
<dbReference type="AlphaFoldDB" id="A0A0X3U0F9"/>
<dbReference type="Pfam" id="PF00582">
    <property type="entry name" value="Usp"/>
    <property type="match status" value="1"/>
</dbReference>
<dbReference type="STRING" id="1685378.AVO44_05515"/>
<dbReference type="EMBL" id="LQBP01000002">
    <property type="protein sequence ID" value="KUJ81438.1"/>
    <property type="molecule type" value="Genomic_DNA"/>
</dbReference>
<feature type="domain" description="UspA" evidence="1">
    <location>
        <begin position="1"/>
        <end position="136"/>
    </location>
</feature>
<protein>
    <submittedName>
        <fullName evidence="2">Universal stress protein UspA</fullName>
    </submittedName>
</protein>
<dbReference type="OrthoDB" id="9792500at2"/>
<organism evidence="2 3">
    <name type="scientific">Ruegeria profundi</name>
    <dbReference type="NCBI Taxonomy" id="1685378"/>
    <lineage>
        <taxon>Bacteria</taxon>
        <taxon>Pseudomonadati</taxon>
        <taxon>Pseudomonadota</taxon>
        <taxon>Alphaproteobacteria</taxon>
        <taxon>Rhodobacterales</taxon>
        <taxon>Roseobacteraceae</taxon>
        <taxon>Ruegeria</taxon>
    </lineage>
</organism>
<dbReference type="CDD" id="cd00293">
    <property type="entry name" value="USP-like"/>
    <property type="match status" value="1"/>
</dbReference>
<gene>
    <name evidence="2" type="ORF">AVO44_05515</name>
</gene>
<dbReference type="InterPro" id="IPR014729">
    <property type="entry name" value="Rossmann-like_a/b/a_fold"/>
</dbReference>
<sequence length="137" mass="14383">MFKHIMVPVDLAHPDALQSALKVAADLAGHYSARVSYVGVTGPQPSSVAHNPEEFGAKLADFAAAQKAKHGISETAAHAVTSHDPAVEIDHVLERAVSDLDADLVIMASHIPRHFDLGSHGGRVASHTSASVMLVRA</sequence>
<evidence type="ECO:0000313" key="3">
    <source>
        <dbReference type="Proteomes" id="UP000053690"/>
    </source>
</evidence>
<dbReference type="InterPro" id="IPR006016">
    <property type="entry name" value="UspA"/>
</dbReference>
<reference evidence="3" key="1">
    <citation type="submission" date="2015-12" db="EMBL/GenBank/DDBJ databases">
        <authorList>
            <person name="Zhang G."/>
            <person name="Stingl U."/>
        </authorList>
    </citation>
    <scope>NUCLEOTIDE SEQUENCE [LARGE SCALE GENOMIC DNA]</scope>
    <source>
        <strain evidence="3">ZGT108</strain>
    </source>
</reference>
<dbReference type="Proteomes" id="UP000053690">
    <property type="component" value="Unassembled WGS sequence"/>
</dbReference>
<proteinExistence type="predicted"/>
<accession>A0A0X3U0F9</accession>